<organism evidence="1">
    <name type="scientific">viral metagenome</name>
    <dbReference type="NCBI Taxonomy" id="1070528"/>
    <lineage>
        <taxon>unclassified sequences</taxon>
        <taxon>metagenomes</taxon>
        <taxon>organismal metagenomes</taxon>
    </lineage>
</organism>
<dbReference type="AlphaFoldDB" id="A0A6M3KZ57"/>
<proteinExistence type="predicted"/>
<gene>
    <name evidence="1" type="ORF">MM415B02984_0010</name>
</gene>
<reference evidence="1" key="1">
    <citation type="submission" date="2020-03" db="EMBL/GenBank/DDBJ databases">
        <title>The deep terrestrial virosphere.</title>
        <authorList>
            <person name="Holmfeldt K."/>
            <person name="Nilsson E."/>
            <person name="Simone D."/>
            <person name="Lopez-Fernandez M."/>
            <person name="Wu X."/>
            <person name="de Brujin I."/>
            <person name="Lundin D."/>
            <person name="Andersson A."/>
            <person name="Bertilsson S."/>
            <person name="Dopson M."/>
        </authorList>
    </citation>
    <scope>NUCLEOTIDE SEQUENCE</scope>
    <source>
        <strain evidence="1">MM415B02984</strain>
    </source>
</reference>
<accession>A0A6M3KZ57</accession>
<sequence>MKEIIEKQKELIEYLKCEIKSILGAIEEEALEKGIDINMGGLGDNMTLHTIESELAVLEAEQGTGLPPVEQSSQGEGMMSAKDYCCEWHDKKYGGCKEIGDWSPDDVMEFAEEYAAKKMLNILPKQNIPKECTLCKYHPTNNRW</sequence>
<protein>
    <submittedName>
        <fullName evidence="1">Uncharacterized protein</fullName>
    </submittedName>
</protein>
<evidence type="ECO:0000313" key="1">
    <source>
        <dbReference type="EMBL" id="QJA87493.1"/>
    </source>
</evidence>
<dbReference type="EMBL" id="MT142710">
    <property type="protein sequence ID" value="QJA87493.1"/>
    <property type="molecule type" value="Genomic_DNA"/>
</dbReference>
<name>A0A6M3KZ57_9ZZZZ</name>